<dbReference type="OrthoDB" id="1421013at2759"/>
<dbReference type="GO" id="GO:0000178">
    <property type="term" value="C:exosome (RNase complex)"/>
    <property type="evidence" value="ECO:0007669"/>
    <property type="project" value="TreeGrafter"/>
</dbReference>
<keyword evidence="3 6" id="KW-0698">rRNA processing</keyword>
<evidence type="ECO:0000256" key="3">
    <source>
        <dbReference type="ARBA" id="ARBA00022552"/>
    </source>
</evidence>
<feature type="compositionally biased region" description="Basic and acidic residues" evidence="7">
    <location>
        <begin position="213"/>
        <end position="224"/>
    </location>
</feature>
<dbReference type="GO" id="GO:0010468">
    <property type="term" value="P:regulation of gene expression"/>
    <property type="evidence" value="ECO:0007669"/>
    <property type="project" value="TreeGrafter"/>
</dbReference>
<feature type="compositionally biased region" description="Basic residues" evidence="7">
    <location>
        <begin position="185"/>
        <end position="194"/>
    </location>
</feature>
<organism evidence="8 9">
    <name type="scientific">Cadophora malorum</name>
    <dbReference type="NCBI Taxonomy" id="108018"/>
    <lineage>
        <taxon>Eukaryota</taxon>
        <taxon>Fungi</taxon>
        <taxon>Dikarya</taxon>
        <taxon>Ascomycota</taxon>
        <taxon>Pezizomycotina</taxon>
        <taxon>Leotiomycetes</taxon>
        <taxon>Helotiales</taxon>
        <taxon>Ploettnerulaceae</taxon>
        <taxon>Cadophora</taxon>
    </lineage>
</organism>
<dbReference type="EMBL" id="JAFJYH010000140">
    <property type="protein sequence ID" value="KAG4417986.1"/>
    <property type="molecule type" value="Genomic_DNA"/>
</dbReference>
<protein>
    <recommendedName>
        <fullName evidence="6">Exosome complex protein</fullName>
    </recommendedName>
</protein>
<feature type="compositionally biased region" description="Low complexity" evidence="7">
    <location>
        <begin position="195"/>
        <end position="210"/>
    </location>
</feature>
<evidence type="ECO:0000313" key="9">
    <source>
        <dbReference type="Proteomes" id="UP000664132"/>
    </source>
</evidence>
<evidence type="ECO:0000256" key="4">
    <source>
        <dbReference type="ARBA" id="ARBA00022884"/>
    </source>
</evidence>
<evidence type="ECO:0000256" key="6">
    <source>
        <dbReference type="RuleBase" id="RU368003"/>
    </source>
</evidence>
<dbReference type="PANTHER" id="PTHR15341">
    <property type="entry name" value="SUN-COR STEROID HORMONE RECEPTOR CO-REPRESSOR"/>
    <property type="match status" value="1"/>
</dbReference>
<dbReference type="GO" id="GO:0003677">
    <property type="term" value="F:DNA binding"/>
    <property type="evidence" value="ECO:0007669"/>
    <property type="project" value="TreeGrafter"/>
</dbReference>
<keyword evidence="4 6" id="KW-0694">RNA-binding</keyword>
<dbReference type="InterPro" id="IPR011082">
    <property type="entry name" value="Exosome-assoc_fac/DNA_repair"/>
</dbReference>
<keyword evidence="9" id="KW-1185">Reference proteome</keyword>
<comment type="function">
    <text evidence="6">Required for exosome-dependent processing of pre-rRNA and small nucleolar RNA (snRNA) precursors. Involved in processing of 35S pre-rRNA at the A0, A1 and A2 sites.</text>
</comment>
<dbReference type="AlphaFoldDB" id="A0A8H7W556"/>
<sequence>MDSTKVMSLLETLDDEIDDLEESLQPLLKTALSDSASKLPLLDKAKLYVLVTYAIESMLFSYLRLNGVKAREHPVFKELTRVKQYFDKIKAIETPVERTMAVDKAAAARFIKAGLSGNEKYDLARAEQIAKERAKAHIKFGNQSMDLDKKRKAGELEAPIGDDSDSSDSESSSESAPEPTAKPVSSKKKRKVHKSASTSTSGASTPAITSNEGEAKSERPEKPKNAKKMKKKQKRSKEKKSEKNKN</sequence>
<evidence type="ECO:0000256" key="7">
    <source>
        <dbReference type="SAM" id="MobiDB-lite"/>
    </source>
</evidence>
<proteinExistence type="inferred from homology"/>
<dbReference type="GO" id="GO:0000460">
    <property type="term" value="P:maturation of 5.8S rRNA"/>
    <property type="evidence" value="ECO:0007669"/>
    <property type="project" value="TreeGrafter"/>
</dbReference>
<reference evidence="8" key="1">
    <citation type="submission" date="2021-02" db="EMBL/GenBank/DDBJ databases">
        <title>Genome sequence Cadophora malorum strain M34.</title>
        <authorList>
            <person name="Stefanovic E."/>
            <person name="Vu D."/>
            <person name="Scully C."/>
            <person name="Dijksterhuis J."/>
            <person name="Roader J."/>
            <person name="Houbraken J."/>
        </authorList>
    </citation>
    <scope>NUCLEOTIDE SEQUENCE</scope>
    <source>
        <strain evidence="8">M34</strain>
    </source>
</reference>
<comment type="caution">
    <text evidence="8">The sequence shown here is derived from an EMBL/GenBank/DDBJ whole genome shotgun (WGS) entry which is preliminary data.</text>
</comment>
<dbReference type="PANTHER" id="PTHR15341:SF3">
    <property type="entry name" value="NUCLEAR NUCLEIC ACID-BINDING PROTEIN C1D"/>
    <property type="match status" value="1"/>
</dbReference>
<comment type="similarity">
    <text evidence="2 6">Belongs to the C1D family.</text>
</comment>
<evidence type="ECO:0000256" key="1">
    <source>
        <dbReference type="ARBA" id="ARBA00004123"/>
    </source>
</evidence>
<feature type="region of interest" description="Disordered" evidence="7">
    <location>
        <begin position="157"/>
        <end position="246"/>
    </location>
</feature>
<name>A0A8H7W556_9HELO</name>
<keyword evidence="5 6" id="KW-0539">Nucleus</keyword>
<dbReference type="InterPro" id="IPR007146">
    <property type="entry name" value="Sas10/Utp3/C1D"/>
</dbReference>
<dbReference type="Proteomes" id="UP000664132">
    <property type="component" value="Unassembled WGS sequence"/>
</dbReference>
<evidence type="ECO:0000256" key="5">
    <source>
        <dbReference type="ARBA" id="ARBA00023242"/>
    </source>
</evidence>
<accession>A0A8H7W556</accession>
<dbReference type="Pfam" id="PF04000">
    <property type="entry name" value="Sas10_Utp3"/>
    <property type="match status" value="1"/>
</dbReference>
<gene>
    <name evidence="8" type="ORF">IFR04_008880</name>
</gene>
<evidence type="ECO:0000313" key="8">
    <source>
        <dbReference type="EMBL" id="KAG4417986.1"/>
    </source>
</evidence>
<feature type="compositionally biased region" description="Basic residues" evidence="7">
    <location>
        <begin position="225"/>
        <end position="238"/>
    </location>
</feature>
<comment type="subcellular location">
    <subcellularLocation>
        <location evidence="1 6">Nucleus</location>
    </subcellularLocation>
</comment>
<evidence type="ECO:0000256" key="2">
    <source>
        <dbReference type="ARBA" id="ARBA00009154"/>
    </source>
</evidence>
<dbReference type="GO" id="GO:0003723">
    <property type="term" value="F:RNA binding"/>
    <property type="evidence" value="ECO:0007669"/>
    <property type="project" value="UniProtKB-UniRule"/>
</dbReference>
<dbReference type="GO" id="GO:0005730">
    <property type="term" value="C:nucleolus"/>
    <property type="evidence" value="ECO:0007669"/>
    <property type="project" value="TreeGrafter"/>
</dbReference>